<accession>A0A0N7L662</accession>
<sequence length="61" mass="6726">MSWWAQSTVRGGTYAVRLLLTCTAVDLLVPAFTDESLSTVYCMRTGQLFPSGLTDIFSFSL</sequence>
<evidence type="ECO:0000313" key="2">
    <source>
        <dbReference type="EMBL" id="CEG43387.1"/>
    </source>
</evidence>
<dbReference type="GeneID" id="36409757"/>
<evidence type="ECO:0000313" key="3">
    <source>
        <dbReference type="Proteomes" id="UP000054928"/>
    </source>
</evidence>
<proteinExistence type="predicted"/>
<dbReference type="EMBL" id="CCYD01000666">
    <property type="protein sequence ID" value="CEG43387.1"/>
    <property type="molecule type" value="Genomic_DNA"/>
</dbReference>
<evidence type="ECO:0000256" key="1">
    <source>
        <dbReference type="SAM" id="SignalP"/>
    </source>
</evidence>
<protein>
    <submittedName>
        <fullName evidence="2">RxLR-like protein</fullName>
    </submittedName>
</protein>
<feature type="chain" id="PRO_5013380057" evidence="1">
    <location>
        <begin position="16"/>
        <end position="61"/>
    </location>
</feature>
<organism evidence="2 3">
    <name type="scientific">Plasmopara halstedii</name>
    <name type="common">Downy mildew of sunflower</name>
    <dbReference type="NCBI Taxonomy" id="4781"/>
    <lineage>
        <taxon>Eukaryota</taxon>
        <taxon>Sar</taxon>
        <taxon>Stramenopiles</taxon>
        <taxon>Oomycota</taxon>
        <taxon>Peronosporomycetes</taxon>
        <taxon>Peronosporales</taxon>
        <taxon>Peronosporaceae</taxon>
        <taxon>Plasmopara</taxon>
    </lineage>
</organism>
<dbReference type="RefSeq" id="XP_024579756.1">
    <property type="nucleotide sequence ID" value="XM_024729373.2"/>
</dbReference>
<keyword evidence="3" id="KW-1185">Reference proteome</keyword>
<reference evidence="3" key="1">
    <citation type="submission" date="2014-09" db="EMBL/GenBank/DDBJ databases">
        <authorList>
            <person name="Sharma Rahul"/>
            <person name="Thines Marco"/>
        </authorList>
    </citation>
    <scope>NUCLEOTIDE SEQUENCE [LARGE SCALE GENOMIC DNA]</scope>
</reference>
<keyword evidence="1" id="KW-0732">Signal</keyword>
<name>A0A0N7L662_PLAHL</name>
<dbReference type="Proteomes" id="UP000054928">
    <property type="component" value="Unassembled WGS sequence"/>
</dbReference>
<dbReference type="AlphaFoldDB" id="A0A0N7L662"/>
<feature type="signal peptide" evidence="1">
    <location>
        <begin position="1"/>
        <end position="15"/>
    </location>
</feature>